<keyword evidence="2" id="KW-1185">Reference proteome</keyword>
<dbReference type="AlphaFoldDB" id="A0A9P8PHB0"/>
<gene>
    <name evidence="1" type="ORF">WICMUC_004463</name>
</gene>
<name>A0A9P8PHB0_9ASCO</name>
<dbReference type="Proteomes" id="UP000769528">
    <property type="component" value="Unassembled WGS sequence"/>
</dbReference>
<comment type="caution">
    <text evidence="1">The sequence shown here is derived from an EMBL/GenBank/DDBJ whole genome shotgun (WGS) entry which is preliminary data.</text>
</comment>
<organism evidence="1 2">
    <name type="scientific">Wickerhamomyces mucosus</name>
    <dbReference type="NCBI Taxonomy" id="1378264"/>
    <lineage>
        <taxon>Eukaryota</taxon>
        <taxon>Fungi</taxon>
        <taxon>Dikarya</taxon>
        <taxon>Ascomycota</taxon>
        <taxon>Saccharomycotina</taxon>
        <taxon>Saccharomycetes</taxon>
        <taxon>Phaffomycetales</taxon>
        <taxon>Wickerhamomycetaceae</taxon>
        <taxon>Wickerhamomyces</taxon>
    </lineage>
</organism>
<reference evidence="1" key="2">
    <citation type="submission" date="2021-01" db="EMBL/GenBank/DDBJ databases">
        <authorList>
            <person name="Schikora-Tamarit M.A."/>
        </authorList>
    </citation>
    <scope>NUCLEOTIDE SEQUENCE</scope>
    <source>
        <strain evidence="1">CBS6341</strain>
    </source>
</reference>
<dbReference type="OrthoDB" id="10580429at2759"/>
<evidence type="ECO:0000313" key="1">
    <source>
        <dbReference type="EMBL" id="KAH3672062.1"/>
    </source>
</evidence>
<sequence length="68" mass="7437">MNSSFFKILVERSPGFNFLDDIESLSGKSIIEGSSPVASSITFDLGNFSDEKFGRGFFFNDFIAGLSV</sequence>
<evidence type="ECO:0000313" key="2">
    <source>
        <dbReference type="Proteomes" id="UP000769528"/>
    </source>
</evidence>
<reference evidence="1" key="1">
    <citation type="journal article" date="2021" name="Open Biol.">
        <title>Shared evolutionary footprints suggest mitochondrial oxidative damage underlies multiple complex I losses in fungi.</title>
        <authorList>
            <person name="Schikora-Tamarit M.A."/>
            <person name="Marcet-Houben M."/>
            <person name="Nosek J."/>
            <person name="Gabaldon T."/>
        </authorList>
    </citation>
    <scope>NUCLEOTIDE SEQUENCE</scope>
    <source>
        <strain evidence="1">CBS6341</strain>
    </source>
</reference>
<protein>
    <submittedName>
        <fullName evidence="1">Uncharacterized protein</fullName>
    </submittedName>
</protein>
<accession>A0A9P8PHB0</accession>
<proteinExistence type="predicted"/>
<dbReference type="EMBL" id="JAEUBF010001233">
    <property type="protein sequence ID" value="KAH3672062.1"/>
    <property type="molecule type" value="Genomic_DNA"/>
</dbReference>